<dbReference type="InterPro" id="IPR004472">
    <property type="entry name" value="DTB_synth_BioD"/>
</dbReference>
<evidence type="ECO:0000313" key="10">
    <source>
        <dbReference type="EMBL" id="RGB76441.1"/>
    </source>
</evidence>
<keyword evidence="4 9" id="KW-0547">Nucleotide-binding</keyword>
<proteinExistence type="inferred from homology"/>
<feature type="active site" evidence="9">
    <location>
        <position position="38"/>
    </location>
</feature>
<dbReference type="SUPFAM" id="SSF52540">
    <property type="entry name" value="P-loop containing nucleoside triphosphate hydrolases"/>
    <property type="match status" value="1"/>
</dbReference>
<evidence type="ECO:0000256" key="3">
    <source>
        <dbReference type="ARBA" id="ARBA00022723"/>
    </source>
</evidence>
<dbReference type="EC" id="6.3.3.3" evidence="9"/>
<dbReference type="GO" id="GO:0000287">
    <property type="term" value="F:magnesium ion binding"/>
    <property type="evidence" value="ECO:0007669"/>
    <property type="project" value="UniProtKB-UniRule"/>
</dbReference>
<keyword evidence="7 9" id="KW-0460">Magnesium</keyword>
<evidence type="ECO:0000256" key="1">
    <source>
        <dbReference type="ARBA" id="ARBA00022490"/>
    </source>
</evidence>
<keyword evidence="6 9" id="KW-0067">ATP-binding</keyword>
<comment type="caution">
    <text evidence="10">The sequence shown here is derived from an EMBL/GenBank/DDBJ whole genome shotgun (WGS) entry which is preliminary data.</text>
</comment>
<feature type="binding site" evidence="9">
    <location>
        <position position="42"/>
    </location>
    <ligand>
        <name>substrate</name>
    </ligand>
</feature>
<dbReference type="GO" id="GO:0004141">
    <property type="term" value="F:dethiobiotin synthase activity"/>
    <property type="evidence" value="ECO:0007669"/>
    <property type="project" value="UniProtKB-UniRule"/>
</dbReference>
<dbReference type="GO" id="GO:0005524">
    <property type="term" value="F:ATP binding"/>
    <property type="evidence" value="ECO:0007669"/>
    <property type="project" value="UniProtKB-UniRule"/>
</dbReference>
<comment type="similarity">
    <text evidence="9">Belongs to the dethiobiotin synthetase family.</text>
</comment>
<sequence>MSKNVFVTGTGTEIGKTYVAGLMVKKLAEANLKSGYYKAAMSGNERDEKGQLIPGDAKFIKDFANIEQSLDTMSPYIYEKAVSPHLASQIEGNPVDLDVVIENFEKLKNKYDYITLEGSGGILCPLRFDEEKIFLEDFIKKSNLSCVIVADAGLGTINDVVLTAFYMKENNIDLKGIIFNNFITGDLLQEDNIKMCEYMTGSKVIACVKKNDKDLDIDVEDLKRIYE</sequence>
<dbReference type="CDD" id="cd03109">
    <property type="entry name" value="DTBS"/>
    <property type="match status" value="1"/>
</dbReference>
<feature type="binding site" evidence="9">
    <location>
        <position position="17"/>
    </location>
    <ligand>
        <name>Mg(2+)</name>
        <dbReference type="ChEBI" id="CHEBI:18420"/>
    </ligand>
</feature>
<evidence type="ECO:0000256" key="4">
    <source>
        <dbReference type="ARBA" id="ARBA00022741"/>
    </source>
</evidence>
<dbReference type="PIRSF" id="PIRSF006755">
    <property type="entry name" value="DTB_synth"/>
    <property type="match status" value="1"/>
</dbReference>
<comment type="pathway">
    <text evidence="9">Cofactor biosynthesis; biotin biosynthesis; biotin from 7,8-diaminononanoate: step 1/2.</text>
</comment>
<dbReference type="PANTHER" id="PTHR43210">
    <property type="entry name" value="DETHIOBIOTIN SYNTHETASE"/>
    <property type="match status" value="1"/>
</dbReference>
<dbReference type="HAMAP" id="MF_00336">
    <property type="entry name" value="BioD"/>
    <property type="match status" value="1"/>
</dbReference>
<dbReference type="Proteomes" id="UP000261011">
    <property type="component" value="Unassembled WGS sequence"/>
</dbReference>
<accession>A0A3E2TIB1</accession>
<dbReference type="Gene3D" id="3.40.50.300">
    <property type="entry name" value="P-loop containing nucleotide triphosphate hydrolases"/>
    <property type="match status" value="1"/>
</dbReference>
<feature type="binding site" evidence="9">
    <location>
        <begin position="117"/>
        <end position="120"/>
    </location>
    <ligand>
        <name>ATP</name>
        <dbReference type="ChEBI" id="CHEBI:30616"/>
    </ligand>
</feature>
<dbReference type="NCBIfam" id="TIGR00347">
    <property type="entry name" value="bioD"/>
    <property type="match status" value="1"/>
</dbReference>
<dbReference type="GO" id="GO:0009102">
    <property type="term" value="P:biotin biosynthetic process"/>
    <property type="evidence" value="ECO:0007669"/>
    <property type="project" value="UniProtKB-UniRule"/>
</dbReference>
<evidence type="ECO:0000256" key="7">
    <source>
        <dbReference type="ARBA" id="ARBA00022842"/>
    </source>
</evidence>
<protein>
    <recommendedName>
        <fullName evidence="9">ATP-dependent dethiobiotin synthetase BioD</fullName>
        <ecNumber evidence="9">6.3.3.3</ecNumber>
    </recommendedName>
    <alternativeName>
        <fullName evidence="9">DTB synthetase</fullName>
        <shortName evidence="9">DTBS</shortName>
    </alternativeName>
    <alternativeName>
        <fullName evidence="9">Dethiobiotin synthase</fullName>
    </alternativeName>
</protein>
<keyword evidence="2 9" id="KW-0436">Ligase</keyword>
<reference evidence="10 11" key="1">
    <citation type="submission" date="2018-08" db="EMBL/GenBank/DDBJ databases">
        <title>A genome reference for cultivated species of the human gut microbiota.</title>
        <authorList>
            <person name="Zou Y."/>
            <person name="Xue W."/>
            <person name="Luo G."/>
        </authorList>
    </citation>
    <scope>NUCLEOTIDE SEQUENCE [LARGE SCALE GENOMIC DNA]</scope>
    <source>
        <strain evidence="10 11">OF01-3</strain>
    </source>
</reference>
<comment type="function">
    <text evidence="9">Catalyzes a mechanistically unusual reaction, the ATP-dependent insertion of CO2 between the N7 and N8 nitrogen atoms of 7,8-diaminopelargonic acid (DAPA, also called 7,8-diammoniononanoate) to form a ureido ring.</text>
</comment>
<feature type="binding site" evidence="9">
    <location>
        <position position="56"/>
    </location>
    <ligand>
        <name>Mg(2+)</name>
        <dbReference type="ChEBI" id="CHEBI:18420"/>
    </ligand>
</feature>
<gene>
    <name evidence="9 10" type="primary">bioD</name>
    <name evidence="10" type="ORF">DXA39_04535</name>
</gene>
<dbReference type="PANTHER" id="PTHR43210:SF2">
    <property type="entry name" value="ATP-DEPENDENT DETHIOBIOTIN SYNTHETASE BIOD 2"/>
    <property type="match status" value="1"/>
</dbReference>
<dbReference type="GO" id="GO:0005829">
    <property type="term" value="C:cytosol"/>
    <property type="evidence" value="ECO:0007669"/>
    <property type="project" value="TreeGrafter"/>
</dbReference>
<comment type="subcellular location">
    <subcellularLocation>
        <location evidence="9">Cytoplasm</location>
    </subcellularLocation>
</comment>
<keyword evidence="3 9" id="KW-0479">Metal-binding</keyword>
<evidence type="ECO:0000256" key="6">
    <source>
        <dbReference type="ARBA" id="ARBA00022840"/>
    </source>
</evidence>
<feature type="binding site" evidence="9">
    <location>
        <position position="117"/>
    </location>
    <ligand>
        <name>Mg(2+)</name>
        <dbReference type="ChEBI" id="CHEBI:18420"/>
    </ligand>
</feature>
<evidence type="ECO:0000256" key="9">
    <source>
        <dbReference type="HAMAP-Rule" id="MF_00336"/>
    </source>
</evidence>
<comment type="caution">
    <text evidence="9">Lacks conserved residue(s) required for the propagation of feature annotation.</text>
</comment>
<evidence type="ECO:0000256" key="8">
    <source>
        <dbReference type="ARBA" id="ARBA00047386"/>
    </source>
</evidence>
<keyword evidence="11" id="KW-1185">Reference proteome</keyword>
<dbReference type="RefSeq" id="WP_117521422.1">
    <property type="nucleotide sequence ID" value="NZ_AP031484.1"/>
</dbReference>
<keyword evidence="5 9" id="KW-0093">Biotin biosynthesis</keyword>
<dbReference type="Pfam" id="PF13500">
    <property type="entry name" value="AAA_26"/>
    <property type="match status" value="1"/>
</dbReference>
<dbReference type="EMBL" id="QVEU01000003">
    <property type="protein sequence ID" value="RGB76441.1"/>
    <property type="molecule type" value="Genomic_DNA"/>
</dbReference>
<feature type="binding site" evidence="9">
    <location>
        <begin position="13"/>
        <end position="18"/>
    </location>
    <ligand>
        <name>ATP</name>
        <dbReference type="ChEBI" id="CHEBI:30616"/>
    </ligand>
</feature>
<name>A0A3E2TIB1_9FIRM</name>
<dbReference type="InterPro" id="IPR027417">
    <property type="entry name" value="P-loop_NTPase"/>
</dbReference>
<comment type="catalytic activity">
    <reaction evidence="8">
        <text>(7R,8S)-8-amino-7-(carboxyamino)nonanoate + ATP = (4R,5S)-dethiobiotin + ADP + phosphate + H(+)</text>
        <dbReference type="Rhea" id="RHEA:63684"/>
        <dbReference type="ChEBI" id="CHEBI:15378"/>
        <dbReference type="ChEBI" id="CHEBI:30616"/>
        <dbReference type="ChEBI" id="CHEBI:43474"/>
        <dbReference type="ChEBI" id="CHEBI:149470"/>
        <dbReference type="ChEBI" id="CHEBI:149473"/>
        <dbReference type="ChEBI" id="CHEBI:456216"/>
    </reaction>
</comment>
<evidence type="ECO:0000256" key="2">
    <source>
        <dbReference type="ARBA" id="ARBA00022598"/>
    </source>
</evidence>
<dbReference type="UniPathway" id="UPA00078">
    <property type="reaction ID" value="UER00161"/>
</dbReference>
<dbReference type="OrthoDB" id="9802097at2"/>
<comment type="catalytic activity">
    <reaction evidence="9">
        <text>(7R,8S)-7,8-diammoniononanoate + CO2 + ATP = (4R,5S)-dethiobiotin + ADP + phosphate + 3 H(+)</text>
        <dbReference type="Rhea" id="RHEA:15805"/>
        <dbReference type="ChEBI" id="CHEBI:15378"/>
        <dbReference type="ChEBI" id="CHEBI:16526"/>
        <dbReference type="ChEBI" id="CHEBI:30616"/>
        <dbReference type="ChEBI" id="CHEBI:43474"/>
        <dbReference type="ChEBI" id="CHEBI:149469"/>
        <dbReference type="ChEBI" id="CHEBI:149473"/>
        <dbReference type="ChEBI" id="CHEBI:456216"/>
        <dbReference type="EC" id="6.3.3.3"/>
    </reaction>
</comment>
<organism evidence="10 11">
    <name type="scientific">Anaerococcus nagyae</name>
    <dbReference type="NCBI Taxonomy" id="1755241"/>
    <lineage>
        <taxon>Bacteria</taxon>
        <taxon>Bacillati</taxon>
        <taxon>Bacillota</taxon>
        <taxon>Tissierellia</taxon>
        <taxon>Tissierellales</taxon>
        <taxon>Peptoniphilaceae</taxon>
        <taxon>Anaerococcus</taxon>
    </lineage>
</organism>
<feature type="binding site" evidence="9">
    <location>
        <begin position="180"/>
        <end position="181"/>
    </location>
    <ligand>
        <name>ATP</name>
        <dbReference type="ChEBI" id="CHEBI:30616"/>
    </ligand>
</feature>
<feature type="binding site" evidence="9">
    <location>
        <position position="56"/>
    </location>
    <ligand>
        <name>ATP</name>
        <dbReference type="ChEBI" id="CHEBI:30616"/>
    </ligand>
</feature>
<comment type="cofactor">
    <cofactor evidence="9">
        <name>Mg(2+)</name>
        <dbReference type="ChEBI" id="CHEBI:18420"/>
    </cofactor>
</comment>
<evidence type="ECO:0000256" key="5">
    <source>
        <dbReference type="ARBA" id="ARBA00022756"/>
    </source>
</evidence>
<dbReference type="AlphaFoldDB" id="A0A3E2TIB1"/>
<evidence type="ECO:0000313" key="11">
    <source>
        <dbReference type="Proteomes" id="UP000261011"/>
    </source>
</evidence>
<comment type="subunit">
    <text evidence="9">Homodimer.</text>
</comment>
<keyword evidence="1 9" id="KW-0963">Cytoplasm</keyword>